<feature type="compositionally biased region" description="Low complexity" evidence="1">
    <location>
        <begin position="10"/>
        <end position="19"/>
    </location>
</feature>
<proteinExistence type="predicted"/>
<feature type="region of interest" description="Disordered" evidence="1">
    <location>
        <begin position="1"/>
        <end position="27"/>
    </location>
</feature>
<keyword evidence="3" id="KW-1185">Reference proteome</keyword>
<dbReference type="RefSeq" id="WP_346033495.1">
    <property type="nucleotide sequence ID" value="NZ_BAABHV010000021.1"/>
</dbReference>
<reference evidence="3" key="1">
    <citation type="journal article" date="2019" name="Int. J. Syst. Evol. Microbiol.">
        <title>The Global Catalogue of Microorganisms (GCM) 10K type strain sequencing project: providing services to taxonomists for standard genome sequencing and annotation.</title>
        <authorList>
            <consortium name="The Broad Institute Genomics Platform"/>
            <consortium name="The Broad Institute Genome Sequencing Center for Infectious Disease"/>
            <person name="Wu L."/>
            <person name="Ma J."/>
        </authorList>
    </citation>
    <scope>NUCLEOTIDE SEQUENCE [LARGE SCALE GENOMIC DNA]</scope>
    <source>
        <strain evidence="3">JCM 18014</strain>
    </source>
</reference>
<evidence type="ECO:0000313" key="2">
    <source>
        <dbReference type="EMBL" id="GAA5059291.1"/>
    </source>
</evidence>
<feature type="region of interest" description="Disordered" evidence="1">
    <location>
        <begin position="203"/>
        <end position="229"/>
    </location>
</feature>
<accession>A0ABP9KKV8</accession>
<feature type="region of interest" description="Disordered" evidence="1">
    <location>
        <begin position="281"/>
        <end position="346"/>
    </location>
</feature>
<protein>
    <submittedName>
        <fullName evidence="2">Uncharacterized protein</fullName>
    </submittedName>
</protein>
<organism evidence="2 3">
    <name type="scientific">Erythrobacter westpacificensis</name>
    <dbReference type="NCBI Taxonomy" id="1055231"/>
    <lineage>
        <taxon>Bacteria</taxon>
        <taxon>Pseudomonadati</taxon>
        <taxon>Pseudomonadota</taxon>
        <taxon>Alphaproteobacteria</taxon>
        <taxon>Sphingomonadales</taxon>
        <taxon>Erythrobacteraceae</taxon>
        <taxon>Erythrobacter/Porphyrobacter group</taxon>
        <taxon>Erythrobacter</taxon>
    </lineage>
</organism>
<sequence length="412" mass="44471">MRADQPVMPAPGAGDDGPAFGSLANLGGPRKFKKKPVLVLDPEELEKAHMMFQEASAEMLGEEMERPERPKAVLGLAPIDDEEAAPEDMGESDDTEAGDDNDAIPSAEEVLRMTAARESVDAGLATEMQASEDDFIAQQLESLDVDHRIFPSLPLRSEEEIAAEEEAERIAMEARAASTEHLDDATLPKASIEIAYDPGAVESQDLEPAPHLGAFPVNPLPEPEVESVEPAMIEPDALPEPEPSSDLLGQNAISTSVFGDKPFLDFPTQPLRFEAEVGPVEARQPDPAPLNDEGAQPPMPVAFDADDDWEENAPLGLEPEIEESPATDAAAGNTDNQSGNYTDIEDEPVDGYAFMYAHNPRGRTLQALADGESNSLRAKLLQERADAVAEQDDASRPSVFSRLATWLRGLFR</sequence>
<dbReference type="EMBL" id="BAABHV010000021">
    <property type="protein sequence ID" value="GAA5059291.1"/>
    <property type="molecule type" value="Genomic_DNA"/>
</dbReference>
<comment type="caution">
    <text evidence="2">The sequence shown here is derived from an EMBL/GenBank/DDBJ whole genome shotgun (WGS) entry which is preliminary data.</text>
</comment>
<gene>
    <name evidence="2" type="ORF">GCM10023208_26460</name>
</gene>
<name>A0ABP9KKV8_9SPHN</name>
<dbReference type="Proteomes" id="UP001500518">
    <property type="component" value="Unassembled WGS sequence"/>
</dbReference>
<evidence type="ECO:0000256" key="1">
    <source>
        <dbReference type="SAM" id="MobiDB-lite"/>
    </source>
</evidence>
<feature type="region of interest" description="Disordered" evidence="1">
    <location>
        <begin position="78"/>
        <end position="107"/>
    </location>
</feature>
<feature type="compositionally biased region" description="Acidic residues" evidence="1">
    <location>
        <begin position="79"/>
        <end position="102"/>
    </location>
</feature>
<evidence type="ECO:0000313" key="3">
    <source>
        <dbReference type="Proteomes" id="UP001500518"/>
    </source>
</evidence>